<dbReference type="AlphaFoldDB" id="A0A4S3B0I4"/>
<evidence type="ECO:0000313" key="2">
    <source>
        <dbReference type="Proteomes" id="UP000310506"/>
    </source>
</evidence>
<dbReference type="EMBL" id="SDGV01000021">
    <property type="protein sequence ID" value="THB60574.1"/>
    <property type="molecule type" value="Genomic_DNA"/>
</dbReference>
<keyword evidence="2" id="KW-1185">Reference proteome</keyword>
<proteinExistence type="predicted"/>
<evidence type="ECO:0000313" key="1">
    <source>
        <dbReference type="EMBL" id="THB60574.1"/>
    </source>
</evidence>
<dbReference type="RefSeq" id="WP_136137452.1">
    <property type="nucleotide sequence ID" value="NZ_SDGV01000021.1"/>
</dbReference>
<organism evidence="1 2">
    <name type="scientific">Vagococcus silagei</name>
    <dbReference type="NCBI Taxonomy" id="2508885"/>
    <lineage>
        <taxon>Bacteria</taxon>
        <taxon>Bacillati</taxon>
        <taxon>Bacillota</taxon>
        <taxon>Bacilli</taxon>
        <taxon>Lactobacillales</taxon>
        <taxon>Enterococcaceae</taxon>
        <taxon>Vagococcus</taxon>
    </lineage>
</organism>
<comment type="caution">
    <text evidence="1">The sequence shown here is derived from an EMBL/GenBank/DDBJ whole genome shotgun (WGS) entry which is preliminary data.</text>
</comment>
<accession>A0A4S3B0I4</accession>
<sequence>MPEATALKDKVHTLLENEYQDTLSIGGYLDDLTGEGKTKKVNFHNINILLDRKTSYEITRDILKLQDQPIGKLHRIETYAYR</sequence>
<name>A0A4S3B0I4_9ENTE</name>
<gene>
    <name evidence="1" type="ORF">ESZ54_09530</name>
</gene>
<protein>
    <submittedName>
        <fullName evidence="1">Uncharacterized protein</fullName>
    </submittedName>
</protein>
<dbReference type="Proteomes" id="UP000310506">
    <property type="component" value="Unassembled WGS sequence"/>
</dbReference>
<reference evidence="1 2" key="1">
    <citation type="submission" date="2019-01" db="EMBL/GenBank/DDBJ databases">
        <title>Vagococcus silagei sp. nov. isolated from brewer's grain.</title>
        <authorList>
            <person name="Guu J.-R."/>
        </authorList>
    </citation>
    <scope>NUCLEOTIDE SEQUENCE [LARGE SCALE GENOMIC DNA]</scope>
    <source>
        <strain evidence="1 2">2B-2</strain>
    </source>
</reference>